<comment type="cofactor">
    <cofactor evidence="7">
        <name>Zn(2+)</name>
        <dbReference type="ChEBI" id="CHEBI:29105"/>
    </cofactor>
</comment>
<dbReference type="InterPro" id="IPR001148">
    <property type="entry name" value="CA_dom"/>
</dbReference>
<feature type="region of interest" description="Disordered" evidence="8">
    <location>
        <begin position="339"/>
        <end position="367"/>
    </location>
</feature>
<comment type="function">
    <text evidence="7">Reversible hydration of carbon dioxide.</text>
</comment>
<proteinExistence type="inferred from homology"/>
<dbReference type="SUPFAM" id="SSF51069">
    <property type="entry name" value="Carbonic anhydrase"/>
    <property type="match status" value="1"/>
</dbReference>
<dbReference type="OrthoDB" id="429145at2759"/>
<feature type="signal peptide" evidence="7">
    <location>
        <begin position="1"/>
        <end position="22"/>
    </location>
</feature>
<dbReference type="EMBL" id="VFJC01000010">
    <property type="protein sequence ID" value="KAB5565655.1"/>
    <property type="molecule type" value="Genomic_DNA"/>
</dbReference>
<feature type="domain" description="Alpha-carbonic anhydrase" evidence="9">
    <location>
        <begin position="23"/>
        <end position="282"/>
    </location>
</feature>
<dbReference type="PROSITE" id="PS00162">
    <property type="entry name" value="ALPHA_CA_1"/>
    <property type="match status" value="1"/>
</dbReference>
<dbReference type="PANTHER" id="PTHR18952:SF19">
    <property type="entry name" value="CARBONIC ANHYDRASE 12"/>
    <property type="match status" value="1"/>
</dbReference>
<keyword evidence="3 7" id="KW-0479">Metal-binding</keyword>
<keyword evidence="11" id="KW-1185">Reference proteome</keyword>
<organism evidence="10 11">
    <name type="scientific">Pangasianodon hypophthalmus</name>
    <name type="common">Striped catfish</name>
    <name type="synonym">Helicophagus hypophthalmus</name>
    <dbReference type="NCBI Taxonomy" id="310915"/>
    <lineage>
        <taxon>Eukaryota</taxon>
        <taxon>Metazoa</taxon>
        <taxon>Chordata</taxon>
        <taxon>Craniata</taxon>
        <taxon>Vertebrata</taxon>
        <taxon>Euteleostomi</taxon>
        <taxon>Actinopterygii</taxon>
        <taxon>Neopterygii</taxon>
        <taxon>Teleostei</taxon>
        <taxon>Ostariophysi</taxon>
        <taxon>Siluriformes</taxon>
        <taxon>Pangasiidae</taxon>
        <taxon>Pangasianodon</taxon>
    </lineage>
</organism>
<dbReference type="InterPro" id="IPR023561">
    <property type="entry name" value="Carbonic_anhydrase_a-class"/>
</dbReference>
<name>A0A5N5NDG8_PANHP</name>
<evidence type="ECO:0000313" key="10">
    <source>
        <dbReference type="EMBL" id="KAB5565655.1"/>
    </source>
</evidence>
<accession>A0A5N5NDG8</accession>
<evidence type="ECO:0000256" key="2">
    <source>
        <dbReference type="ARBA" id="ARBA00012925"/>
    </source>
</evidence>
<comment type="similarity">
    <text evidence="1 7">Belongs to the alpha-carbonic anhydrase family.</text>
</comment>
<feature type="compositionally biased region" description="Basic and acidic residues" evidence="8">
    <location>
        <begin position="350"/>
        <end position="360"/>
    </location>
</feature>
<evidence type="ECO:0000259" key="9">
    <source>
        <dbReference type="PROSITE" id="PS51144"/>
    </source>
</evidence>
<evidence type="ECO:0000313" key="11">
    <source>
        <dbReference type="Proteomes" id="UP000327468"/>
    </source>
</evidence>
<dbReference type="Gene3D" id="3.10.200.10">
    <property type="entry name" value="Alpha carbonic anhydrase"/>
    <property type="match status" value="1"/>
</dbReference>
<dbReference type="Pfam" id="PF00194">
    <property type="entry name" value="Carb_anhydrase"/>
    <property type="match status" value="1"/>
</dbReference>
<comment type="catalytic activity">
    <reaction evidence="7">
        <text>hydrogencarbonate + H(+) = CO2 + H2O</text>
        <dbReference type="Rhea" id="RHEA:10748"/>
        <dbReference type="ChEBI" id="CHEBI:15377"/>
        <dbReference type="ChEBI" id="CHEBI:15378"/>
        <dbReference type="ChEBI" id="CHEBI:16526"/>
        <dbReference type="ChEBI" id="CHEBI:17544"/>
        <dbReference type="EC" id="4.2.1.1"/>
    </reaction>
</comment>
<evidence type="ECO:0000256" key="4">
    <source>
        <dbReference type="ARBA" id="ARBA00022833"/>
    </source>
</evidence>
<evidence type="ECO:0000256" key="6">
    <source>
        <dbReference type="ARBA" id="ARBA00023239"/>
    </source>
</evidence>
<dbReference type="Proteomes" id="UP000327468">
    <property type="component" value="Chromosome 9"/>
</dbReference>
<gene>
    <name evidence="10" type="ORF">PHYPO_G00244050</name>
</gene>
<sequence length="510" mass="57480">MGIMSFPLLIMILIAFPLSSSGGKWTYDGPVGEHHWSRNYPYCGGAFQSPINFQPELLRFDPDLQPIQLQDYNLSSKEQLTLSNNGHSVQLSLPSRMHLSGLPHRYSAAQLHFHWGSSNTPTGSEHTINGKQFAAEMHLVHFNSAKYPNISVAVDKSDGLAVLGIFIEVGEFNPAFDQFLKYVNGIKYKGQKVQVAGFNIRELLPARLDEYYRYDGSLTTPPCYPSVLWTVFRNPVSMSLRQYLALATSLFSSQAQESAPMPLFGNYRKTQLMDNRVVLVSFQQGWGLHGATSVASPMQRTLVIQQLLNGDLADLADGGLHHLLPKLQRKPWAVKNWRNNPKQQRLGQATEKHQKNKDLDTTGNNPSVWKNTHASSYMGMFGINDDALCFVSLEKNVSVRLRRHHADAQMSQALRKAVFPELNLKSYLNCRSDLDLQTIRHLLRSRPTDEANELDQALTKVSQGHKQRSMTQYQGSALTKLTGQTQAAVLKNSHNMVPTNHRLQPMEWED</sequence>
<dbReference type="SMART" id="SM01057">
    <property type="entry name" value="Carb_anhydrase"/>
    <property type="match status" value="1"/>
</dbReference>
<keyword evidence="7" id="KW-0732">Signal</keyword>
<evidence type="ECO:0000256" key="8">
    <source>
        <dbReference type="SAM" id="MobiDB-lite"/>
    </source>
</evidence>
<dbReference type="AlphaFoldDB" id="A0A5N5NDG8"/>
<dbReference type="GO" id="GO:0005886">
    <property type="term" value="C:plasma membrane"/>
    <property type="evidence" value="ECO:0007669"/>
    <property type="project" value="TreeGrafter"/>
</dbReference>
<evidence type="ECO:0000256" key="1">
    <source>
        <dbReference type="ARBA" id="ARBA00010718"/>
    </source>
</evidence>
<feature type="chain" id="PRO_5025076139" description="Carbonic anhydrase" evidence="7">
    <location>
        <begin position="23"/>
        <end position="510"/>
    </location>
</feature>
<protein>
    <recommendedName>
        <fullName evidence="2 7">Carbonic anhydrase</fullName>
        <ecNumber evidence="2 7">4.2.1.1</ecNumber>
    </recommendedName>
</protein>
<dbReference type="GO" id="GO:0008270">
    <property type="term" value="F:zinc ion binding"/>
    <property type="evidence" value="ECO:0007669"/>
    <property type="project" value="UniProtKB-UniRule"/>
</dbReference>
<dbReference type="FunFam" id="3.10.200.10:FF:000003">
    <property type="entry name" value="Carbonic anhydrase 12"/>
    <property type="match status" value="1"/>
</dbReference>
<dbReference type="InterPro" id="IPR036398">
    <property type="entry name" value="CA_dom_sf"/>
</dbReference>
<evidence type="ECO:0000256" key="3">
    <source>
        <dbReference type="ARBA" id="ARBA00022723"/>
    </source>
</evidence>
<dbReference type="PROSITE" id="PS51144">
    <property type="entry name" value="ALPHA_CA_2"/>
    <property type="match status" value="1"/>
</dbReference>
<comment type="caution">
    <text evidence="10">The sequence shown here is derived from an EMBL/GenBank/DDBJ whole genome shotgun (WGS) entry which is preliminary data.</text>
</comment>
<dbReference type="PANTHER" id="PTHR18952">
    <property type="entry name" value="CARBONIC ANHYDRASE"/>
    <property type="match status" value="1"/>
</dbReference>
<dbReference type="EC" id="4.2.1.1" evidence="2 7"/>
<keyword evidence="4 7" id="KW-0862">Zinc</keyword>
<keyword evidence="6 7" id="KW-0456">Lyase</keyword>
<reference evidence="10 11" key="1">
    <citation type="submission" date="2019-06" db="EMBL/GenBank/DDBJ databases">
        <title>A chromosome-scale genome assembly of the striped catfish, Pangasianodon hypophthalmus.</title>
        <authorList>
            <person name="Wen M."/>
            <person name="Zahm M."/>
            <person name="Roques C."/>
            <person name="Cabau C."/>
            <person name="Klopp C."/>
            <person name="Donnadieu C."/>
            <person name="Jouanno E."/>
            <person name="Avarre J.-C."/>
            <person name="Campet M."/>
            <person name="Ha T.T.T."/>
            <person name="Dugue R."/>
            <person name="Lampietro C."/>
            <person name="Louis A."/>
            <person name="Herpin A."/>
            <person name="Echchiki A."/>
            <person name="Berthelot C."/>
            <person name="Parey E."/>
            <person name="Roest-Crollius H."/>
            <person name="Braasch I."/>
            <person name="Postlethwait J."/>
            <person name="Bobe J."/>
            <person name="Montfort J."/>
            <person name="Bouchez O."/>
            <person name="Begum T."/>
            <person name="Schartl M."/>
            <person name="Guiguen Y."/>
        </authorList>
    </citation>
    <scope>NUCLEOTIDE SEQUENCE [LARGE SCALE GENOMIC DNA]</scope>
    <source>
        <strain evidence="10 11">Indonesia</strain>
        <tissue evidence="10">Blood</tissue>
    </source>
</reference>
<dbReference type="InterPro" id="IPR018338">
    <property type="entry name" value="Carbonic_anhydrase_a-class_CS"/>
</dbReference>
<evidence type="ECO:0000256" key="7">
    <source>
        <dbReference type="RuleBase" id="RU367011"/>
    </source>
</evidence>
<keyword evidence="5" id="KW-0325">Glycoprotein</keyword>
<evidence type="ECO:0000256" key="5">
    <source>
        <dbReference type="ARBA" id="ARBA00023180"/>
    </source>
</evidence>
<dbReference type="GO" id="GO:0004089">
    <property type="term" value="F:carbonate dehydratase activity"/>
    <property type="evidence" value="ECO:0007669"/>
    <property type="project" value="UniProtKB-UniRule"/>
</dbReference>